<dbReference type="InterPro" id="IPR036249">
    <property type="entry name" value="Thioredoxin-like_sf"/>
</dbReference>
<dbReference type="SFLD" id="SFLDG00358">
    <property type="entry name" value="Main_(cytGST)"/>
    <property type="match status" value="1"/>
</dbReference>
<dbReference type="PROSITE" id="PS50404">
    <property type="entry name" value="GST_NTER"/>
    <property type="match status" value="1"/>
</dbReference>
<dbReference type="Pfam" id="PF02798">
    <property type="entry name" value="GST_N"/>
    <property type="match status" value="1"/>
</dbReference>
<dbReference type="RefSeq" id="WP_310340788.1">
    <property type="nucleotide sequence ID" value="NZ_JAVDXO010000002.1"/>
</dbReference>
<keyword evidence="6" id="KW-1185">Reference proteome</keyword>
<dbReference type="Proteomes" id="UP001268089">
    <property type="component" value="Unassembled WGS sequence"/>
</dbReference>
<organism evidence="5 6">
    <name type="scientific">Rhodoferax saidenbachensis</name>
    <dbReference type="NCBI Taxonomy" id="1484693"/>
    <lineage>
        <taxon>Bacteria</taxon>
        <taxon>Pseudomonadati</taxon>
        <taxon>Pseudomonadota</taxon>
        <taxon>Betaproteobacteria</taxon>
        <taxon>Burkholderiales</taxon>
        <taxon>Comamonadaceae</taxon>
        <taxon>Rhodoferax</taxon>
    </lineage>
</organism>
<evidence type="ECO:0000313" key="5">
    <source>
        <dbReference type="EMBL" id="MDR7306132.1"/>
    </source>
</evidence>
<evidence type="ECO:0000256" key="1">
    <source>
        <dbReference type="ARBA" id="ARBA00011738"/>
    </source>
</evidence>
<dbReference type="SUPFAM" id="SSF52833">
    <property type="entry name" value="Thioredoxin-like"/>
    <property type="match status" value="1"/>
</dbReference>
<dbReference type="EC" id="2.5.1.18" evidence="5"/>
<feature type="domain" description="GST C-terminal" evidence="4">
    <location>
        <begin position="96"/>
        <end position="214"/>
    </location>
</feature>
<dbReference type="CDD" id="cd03056">
    <property type="entry name" value="GST_N_4"/>
    <property type="match status" value="1"/>
</dbReference>
<proteinExistence type="inferred from homology"/>
<dbReference type="SFLD" id="SFLDS00019">
    <property type="entry name" value="Glutathione_Transferase_(cytos"/>
    <property type="match status" value="1"/>
</dbReference>
<dbReference type="Gene3D" id="3.40.30.10">
    <property type="entry name" value="Glutaredoxin"/>
    <property type="match status" value="1"/>
</dbReference>
<dbReference type="Gene3D" id="1.20.1050.10">
    <property type="match status" value="1"/>
</dbReference>
<evidence type="ECO:0000259" key="3">
    <source>
        <dbReference type="PROSITE" id="PS50404"/>
    </source>
</evidence>
<dbReference type="InterPro" id="IPR004045">
    <property type="entry name" value="Glutathione_S-Trfase_N"/>
</dbReference>
<dbReference type="InterPro" id="IPR040079">
    <property type="entry name" value="Glutathione_S-Trfase"/>
</dbReference>
<reference evidence="5 6" key="1">
    <citation type="submission" date="2023-07" db="EMBL/GenBank/DDBJ databases">
        <title>Sorghum-associated microbial communities from plants grown in Nebraska, USA.</title>
        <authorList>
            <person name="Schachtman D."/>
        </authorList>
    </citation>
    <scope>NUCLEOTIDE SEQUENCE [LARGE SCALE GENOMIC DNA]</scope>
    <source>
        <strain evidence="5 6">BE308</strain>
    </source>
</reference>
<dbReference type="GO" id="GO:0004364">
    <property type="term" value="F:glutathione transferase activity"/>
    <property type="evidence" value="ECO:0007669"/>
    <property type="project" value="UniProtKB-EC"/>
</dbReference>
<dbReference type="SFLD" id="SFLDG01151">
    <property type="entry name" value="Main.2:_Nu-like"/>
    <property type="match status" value="1"/>
</dbReference>
<comment type="similarity">
    <text evidence="2">Belongs to the GST superfamily.</text>
</comment>
<dbReference type="PANTHER" id="PTHR43969">
    <property type="entry name" value="GLUTATHIONE S TRANSFERASE D10, ISOFORM A-RELATED"/>
    <property type="match status" value="1"/>
</dbReference>
<comment type="subunit">
    <text evidence="1">Homodimer.</text>
</comment>
<dbReference type="InterPro" id="IPR004046">
    <property type="entry name" value="GST_C"/>
</dbReference>
<dbReference type="SUPFAM" id="SSF47616">
    <property type="entry name" value="GST C-terminal domain-like"/>
    <property type="match status" value="1"/>
</dbReference>
<dbReference type="EMBL" id="JAVDXO010000002">
    <property type="protein sequence ID" value="MDR7306132.1"/>
    <property type="molecule type" value="Genomic_DNA"/>
</dbReference>
<dbReference type="Pfam" id="PF00043">
    <property type="entry name" value="GST_C"/>
    <property type="match status" value="1"/>
</dbReference>
<dbReference type="PANTHER" id="PTHR43969:SF9">
    <property type="entry name" value="GLUTATHIONE S TRANSFERASE D10, ISOFORM A-RELATED"/>
    <property type="match status" value="1"/>
</dbReference>
<keyword evidence="5" id="KW-0808">Transferase</keyword>
<comment type="caution">
    <text evidence="5">The sequence shown here is derived from an EMBL/GenBank/DDBJ whole genome shotgun (WGS) entry which is preliminary data.</text>
</comment>
<gene>
    <name evidence="5" type="ORF">J2X15_001410</name>
</gene>
<protein>
    <submittedName>
        <fullName evidence="5">Glutathione S-transferase</fullName>
        <ecNumber evidence="5">2.5.1.18</ecNumber>
    </submittedName>
</protein>
<feature type="domain" description="GST N-terminal" evidence="3">
    <location>
        <begin position="8"/>
        <end position="89"/>
    </location>
</feature>
<evidence type="ECO:0000259" key="4">
    <source>
        <dbReference type="PROSITE" id="PS50405"/>
    </source>
</evidence>
<accession>A0ABU1ZKR6</accession>
<dbReference type="PROSITE" id="PS50405">
    <property type="entry name" value="GST_CTER"/>
    <property type="match status" value="1"/>
</dbReference>
<evidence type="ECO:0000313" key="6">
    <source>
        <dbReference type="Proteomes" id="UP001268089"/>
    </source>
</evidence>
<dbReference type="InterPro" id="IPR036282">
    <property type="entry name" value="Glutathione-S-Trfase_C_sf"/>
</dbReference>
<dbReference type="InterPro" id="IPR010987">
    <property type="entry name" value="Glutathione-S-Trfase_C-like"/>
</dbReference>
<sequence length="214" mass="23080">MSTLHPTTPIRLHRMPLSGHCHRVELFLSLLGLPVELVEVNMAAGAHKAPAFLQLNPFGQVPVIQDGDVTLADSNAILVYLASRYAPDADAWLPRDPLQAAAVQRWLSVAAGPLAFGAAVARAIVVFKRATQPEEAIQRAHSLLAVMEATLQHTNYLTGDRPTLADIANYSYTAHAPEGRVTLDASPHVRAWLARIEALPGFVPMVKTPLPQAA</sequence>
<evidence type="ECO:0000256" key="2">
    <source>
        <dbReference type="RuleBase" id="RU003494"/>
    </source>
</evidence>
<name>A0ABU1ZKR6_9BURK</name>